<keyword evidence="3" id="KW-1185">Reference proteome</keyword>
<dbReference type="EMBL" id="JASBNA010000015">
    <property type="protein sequence ID" value="KAK7686798.1"/>
    <property type="molecule type" value="Genomic_DNA"/>
</dbReference>
<gene>
    <name evidence="2" type="ORF">QCA50_009871</name>
</gene>
<proteinExistence type="predicted"/>
<comment type="caution">
    <text evidence="2">The sequence shown here is derived from an EMBL/GenBank/DDBJ whole genome shotgun (WGS) entry which is preliminary data.</text>
</comment>
<accession>A0AAW0FZ49</accession>
<evidence type="ECO:0000313" key="2">
    <source>
        <dbReference type="EMBL" id="KAK7686798.1"/>
    </source>
</evidence>
<protein>
    <submittedName>
        <fullName evidence="2">Uncharacterized protein</fullName>
    </submittedName>
</protein>
<organism evidence="2 3">
    <name type="scientific">Cerrena zonata</name>
    <dbReference type="NCBI Taxonomy" id="2478898"/>
    <lineage>
        <taxon>Eukaryota</taxon>
        <taxon>Fungi</taxon>
        <taxon>Dikarya</taxon>
        <taxon>Basidiomycota</taxon>
        <taxon>Agaricomycotina</taxon>
        <taxon>Agaricomycetes</taxon>
        <taxon>Polyporales</taxon>
        <taxon>Cerrenaceae</taxon>
        <taxon>Cerrena</taxon>
    </lineage>
</organism>
<name>A0AAW0FZ49_9APHY</name>
<feature type="compositionally biased region" description="Polar residues" evidence="1">
    <location>
        <begin position="55"/>
        <end position="68"/>
    </location>
</feature>
<dbReference type="Proteomes" id="UP001385951">
    <property type="component" value="Unassembled WGS sequence"/>
</dbReference>
<evidence type="ECO:0000256" key="1">
    <source>
        <dbReference type="SAM" id="MobiDB-lite"/>
    </source>
</evidence>
<dbReference type="AlphaFoldDB" id="A0AAW0FZ49"/>
<reference evidence="2 3" key="1">
    <citation type="submission" date="2022-09" db="EMBL/GenBank/DDBJ databases">
        <authorList>
            <person name="Palmer J.M."/>
        </authorList>
    </citation>
    <scope>NUCLEOTIDE SEQUENCE [LARGE SCALE GENOMIC DNA]</scope>
    <source>
        <strain evidence="2 3">DSM 7382</strain>
    </source>
</reference>
<feature type="compositionally biased region" description="Polar residues" evidence="1">
    <location>
        <begin position="1"/>
        <end position="21"/>
    </location>
</feature>
<sequence>MTPLTPQSQYTSVFSSSPGRSNNHRKHSLSSSSAKPFTILTPPPAASKNPLGLNTPPSSSKKYLSNSPKKPFSFRGKKIHSLSSTNANNSTSDLLTPLEPCDEPFFTPLVNDLESPSPFSKVNSSEVSHDTSNPLLLAPFPPKGPKIQPFIFTHTNQPKRTKNHSLRLRKCFICEEPLQTKLGLEKVIELTCGDYIHGDCLSIIINGIVEIFLELEHESMEPQIPDKSLWAPDPPLITPISSSFVIVCHLAKVFQHRTLSTVETPESSVLKISTTEDLNIWLHSNIASIIEKWVAAICDILFIFPPELLTSTIILPGLATFNENEGVEYPAPTIQTDELDYYEESIKTPLINTPQFLNITKPTKNSAITLESDESSSGSETSTEEVVDYPETRIEITEFTETKDTSLQSPISKQKNLVINDDSDSDLDNETIGEIMDNFEIKLSVNKSAIDRLFVERTDPIVCAFASQKVRFSTLRIENEDSSAVSDSDIDSDAELIDEALNNFKDPKNENGWTSLQSYVDDALMHNVA</sequence>
<feature type="region of interest" description="Disordered" evidence="1">
    <location>
        <begin position="1"/>
        <end position="75"/>
    </location>
</feature>
<evidence type="ECO:0000313" key="3">
    <source>
        <dbReference type="Proteomes" id="UP001385951"/>
    </source>
</evidence>